<organism evidence="1 2">
    <name type="scientific">Senna tora</name>
    <dbReference type="NCBI Taxonomy" id="362788"/>
    <lineage>
        <taxon>Eukaryota</taxon>
        <taxon>Viridiplantae</taxon>
        <taxon>Streptophyta</taxon>
        <taxon>Embryophyta</taxon>
        <taxon>Tracheophyta</taxon>
        <taxon>Spermatophyta</taxon>
        <taxon>Magnoliopsida</taxon>
        <taxon>eudicotyledons</taxon>
        <taxon>Gunneridae</taxon>
        <taxon>Pentapetalae</taxon>
        <taxon>rosids</taxon>
        <taxon>fabids</taxon>
        <taxon>Fabales</taxon>
        <taxon>Fabaceae</taxon>
        <taxon>Caesalpinioideae</taxon>
        <taxon>Cassia clade</taxon>
        <taxon>Senna</taxon>
    </lineage>
</organism>
<proteinExistence type="predicted"/>
<dbReference type="EMBL" id="JAAIUW010000006">
    <property type="protein sequence ID" value="KAF7827087.1"/>
    <property type="molecule type" value="Genomic_DNA"/>
</dbReference>
<name>A0A834TS98_9FABA</name>
<comment type="caution">
    <text evidence="1">The sequence shown here is derived from an EMBL/GenBank/DDBJ whole genome shotgun (WGS) entry which is preliminary data.</text>
</comment>
<evidence type="ECO:0000313" key="2">
    <source>
        <dbReference type="Proteomes" id="UP000634136"/>
    </source>
</evidence>
<accession>A0A834TS98</accession>
<evidence type="ECO:0000313" key="1">
    <source>
        <dbReference type="EMBL" id="KAF7827087.1"/>
    </source>
</evidence>
<reference evidence="1" key="1">
    <citation type="submission" date="2020-09" db="EMBL/GenBank/DDBJ databases">
        <title>Genome-Enabled Discovery of Anthraquinone Biosynthesis in Senna tora.</title>
        <authorList>
            <person name="Kang S.-H."/>
            <person name="Pandey R.P."/>
            <person name="Lee C.-M."/>
            <person name="Sim J.-S."/>
            <person name="Jeong J.-T."/>
            <person name="Choi B.-S."/>
            <person name="Jung M."/>
            <person name="Ginzburg D."/>
            <person name="Zhao K."/>
            <person name="Won S.Y."/>
            <person name="Oh T.-J."/>
            <person name="Yu Y."/>
            <person name="Kim N.-H."/>
            <person name="Lee O.R."/>
            <person name="Lee T.-H."/>
            <person name="Bashyal P."/>
            <person name="Kim T.-S."/>
            <person name="Lee W.-H."/>
            <person name="Kawkins C."/>
            <person name="Kim C.-K."/>
            <person name="Kim J.S."/>
            <person name="Ahn B.O."/>
            <person name="Rhee S.Y."/>
            <person name="Sohng J.K."/>
        </authorList>
    </citation>
    <scope>NUCLEOTIDE SEQUENCE</scope>
    <source>
        <tissue evidence="1">Leaf</tissue>
    </source>
</reference>
<dbReference type="AlphaFoldDB" id="A0A834TS98"/>
<dbReference type="Proteomes" id="UP000634136">
    <property type="component" value="Unassembled WGS sequence"/>
</dbReference>
<protein>
    <submittedName>
        <fullName evidence="1">Uncharacterized protein</fullName>
    </submittedName>
</protein>
<sequence length="31" mass="3581">MAFEDMRPKKSVESSCHKGYEYEFGVISDLP</sequence>
<keyword evidence="2" id="KW-1185">Reference proteome</keyword>
<gene>
    <name evidence="1" type="ORF">G2W53_018251</name>
</gene>